<reference evidence="6 7" key="1">
    <citation type="submission" date="2017-04" db="EMBL/GenBank/DDBJ databases">
        <authorList>
            <person name="Afonso C.L."/>
            <person name="Miller P.J."/>
            <person name="Scott M.A."/>
            <person name="Spackman E."/>
            <person name="Goraichik I."/>
            <person name="Dimitrov K.M."/>
            <person name="Suarez D.L."/>
            <person name="Swayne D.E."/>
        </authorList>
    </citation>
    <scope>NUCLEOTIDE SEQUENCE [LARGE SCALE GENOMIC DNA]</scope>
    <source>
        <strain evidence="6 7">11</strain>
    </source>
</reference>
<dbReference type="PANTHER" id="PTHR33823:SF4">
    <property type="entry name" value="GENERAL STRESS PROTEIN 16O"/>
    <property type="match status" value="1"/>
</dbReference>
<dbReference type="Gene3D" id="1.20.120.910">
    <property type="entry name" value="DksA, coiled-coil domain"/>
    <property type="match status" value="1"/>
</dbReference>
<dbReference type="RefSeq" id="WP_085492688.1">
    <property type="nucleotide sequence ID" value="NZ_FXAZ01000001.1"/>
</dbReference>
<organism evidence="6 7">
    <name type="scientific">Paenibacillus aquistagni</name>
    <dbReference type="NCBI Taxonomy" id="1852522"/>
    <lineage>
        <taxon>Bacteria</taxon>
        <taxon>Bacillati</taxon>
        <taxon>Bacillota</taxon>
        <taxon>Bacilli</taxon>
        <taxon>Bacillales</taxon>
        <taxon>Paenibacillaceae</taxon>
        <taxon>Paenibacillus</taxon>
    </lineage>
</organism>
<evidence type="ECO:0000313" key="7">
    <source>
        <dbReference type="Proteomes" id="UP000193834"/>
    </source>
</evidence>
<evidence type="ECO:0000313" key="6">
    <source>
        <dbReference type="EMBL" id="SMG13662.1"/>
    </source>
</evidence>
<evidence type="ECO:0000256" key="4">
    <source>
        <dbReference type="PROSITE-ProRule" id="PRU00510"/>
    </source>
</evidence>
<sequence>MSHLTSQQLHSLKEELQDMKTDYEARLQQSDHYGLSHSLREETGELSPIDNHPGDLGTEMFERGKDVALNEHHEIQLERIVTALKLMDKGSYGTCVVCGKDIPYDRLKAIPETMYCVEHSPEQQLSYNRPVEEQFLTPPFGRTSMDEKDQTGFDGEDAWQIVESWGNSNSPALHEENDVDSYDNLYIEAADELDGCVESFESFVATDITGRHVTIVRNHQYDQYMDEGEGEPLLEPDVVIDDSELLH</sequence>
<dbReference type="OrthoDB" id="9811543at2"/>
<dbReference type="AlphaFoldDB" id="A0A1X7IFU8"/>
<keyword evidence="1" id="KW-0479">Metal-binding</keyword>
<dbReference type="PROSITE" id="PS51128">
    <property type="entry name" value="ZF_DKSA_2"/>
    <property type="match status" value="1"/>
</dbReference>
<feature type="zinc finger region" description="dksA C4-type" evidence="4">
    <location>
        <begin position="95"/>
        <end position="119"/>
    </location>
</feature>
<evidence type="ECO:0000256" key="3">
    <source>
        <dbReference type="ARBA" id="ARBA00022833"/>
    </source>
</evidence>
<dbReference type="InterPro" id="IPR014240">
    <property type="entry name" value="YteA"/>
</dbReference>
<dbReference type="EMBL" id="FXAZ01000001">
    <property type="protein sequence ID" value="SMG13662.1"/>
    <property type="molecule type" value="Genomic_DNA"/>
</dbReference>
<dbReference type="SUPFAM" id="SSF109635">
    <property type="entry name" value="DnaK suppressor protein DksA, alpha-hairpin domain"/>
    <property type="match status" value="1"/>
</dbReference>
<dbReference type="Proteomes" id="UP000193834">
    <property type="component" value="Unassembled WGS sequence"/>
</dbReference>
<proteinExistence type="predicted"/>
<name>A0A1X7IFU8_9BACL</name>
<dbReference type="STRING" id="1852522.SAMN06295960_0415"/>
<keyword evidence="7" id="KW-1185">Reference proteome</keyword>
<dbReference type="Pfam" id="PF01258">
    <property type="entry name" value="zf-dskA_traR"/>
    <property type="match status" value="1"/>
</dbReference>
<dbReference type="GO" id="GO:0008270">
    <property type="term" value="F:zinc ion binding"/>
    <property type="evidence" value="ECO:0007669"/>
    <property type="project" value="UniProtKB-KW"/>
</dbReference>
<evidence type="ECO:0000256" key="1">
    <source>
        <dbReference type="ARBA" id="ARBA00022723"/>
    </source>
</evidence>
<keyword evidence="3" id="KW-0862">Zinc</keyword>
<dbReference type="PANTHER" id="PTHR33823">
    <property type="entry name" value="RNA POLYMERASE-BINDING TRANSCRIPTION FACTOR DKSA-RELATED"/>
    <property type="match status" value="1"/>
</dbReference>
<evidence type="ECO:0000259" key="5">
    <source>
        <dbReference type="Pfam" id="PF01258"/>
    </source>
</evidence>
<dbReference type="InterPro" id="IPR000962">
    <property type="entry name" value="Znf_DskA_TraR"/>
</dbReference>
<evidence type="ECO:0000256" key="2">
    <source>
        <dbReference type="ARBA" id="ARBA00022771"/>
    </source>
</evidence>
<dbReference type="SUPFAM" id="SSF57716">
    <property type="entry name" value="Glucocorticoid receptor-like (DNA-binding domain)"/>
    <property type="match status" value="1"/>
</dbReference>
<dbReference type="InterPro" id="IPR037187">
    <property type="entry name" value="DnaK_N"/>
</dbReference>
<dbReference type="NCBIfam" id="TIGR02890">
    <property type="entry name" value="bacill_yteA"/>
    <property type="match status" value="1"/>
</dbReference>
<feature type="domain" description="Zinc finger DksA/TraR C4-type" evidence="5">
    <location>
        <begin position="90"/>
        <end position="118"/>
    </location>
</feature>
<accession>A0A1X7IFU8</accession>
<protein>
    <submittedName>
        <fullName evidence="6">Transcriptional regulator, TraR/DksA family</fullName>
    </submittedName>
</protein>
<keyword evidence="2" id="KW-0863">Zinc-finger</keyword>
<gene>
    <name evidence="6" type="ORF">SAMN06295960_0415</name>
</gene>